<dbReference type="Pfam" id="PF07714">
    <property type="entry name" value="PK_Tyr_Ser-Thr"/>
    <property type="match status" value="1"/>
</dbReference>
<evidence type="ECO:0000313" key="3">
    <source>
        <dbReference type="EnsemblPlants" id="KQL24227"/>
    </source>
</evidence>
<dbReference type="PROSITE" id="PS00108">
    <property type="entry name" value="PROTEIN_KINASE_ST"/>
    <property type="match status" value="1"/>
</dbReference>
<dbReference type="InterPro" id="IPR001245">
    <property type="entry name" value="Ser-Thr/Tyr_kinase_cat_dom"/>
</dbReference>
<dbReference type="GO" id="GO:0005524">
    <property type="term" value="F:ATP binding"/>
    <property type="evidence" value="ECO:0007669"/>
    <property type="project" value="InterPro"/>
</dbReference>
<dbReference type="PANTHER" id="PTHR45631">
    <property type="entry name" value="OS07G0107800 PROTEIN-RELATED"/>
    <property type="match status" value="1"/>
</dbReference>
<proteinExistence type="predicted"/>
<dbReference type="InterPro" id="IPR000719">
    <property type="entry name" value="Prot_kinase_dom"/>
</dbReference>
<dbReference type="PROSITE" id="PS50011">
    <property type="entry name" value="PROTEIN_KINASE_DOM"/>
    <property type="match status" value="1"/>
</dbReference>
<dbReference type="AlphaFoldDB" id="K4A0C4"/>
<evidence type="ECO:0000256" key="1">
    <source>
        <dbReference type="ARBA" id="ARBA00004167"/>
    </source>
</evidence>
<evidence type="ECO:0000313" key="4">
    <source>
        <dbReference type="Proteomes" id="UP000004995"/>
    </source>
</evidence>
<feature type="domain" description="Protein kinase" evidence="2">
    <location>
        <begin position="1"/>
        <end position="365"/>
    </location>
</feature>
<comment type="subcellular location">
    <subcellularLocation>
        <location evidence="1">Membrane</location>
        <topology evidence="1">Single-pass membrane protein</topology>
    </subcellularLocation>
</comment>
<dbReference type="GO" id="GO:0004672">
    <property type="term" value="F:protein kinase activity"/>
    <property type="evidence" value="ECO:0007669"/>
    <property type="project" value="InterPro"/>
</dbReference>
<dbReference type="OMA" id="MAPSTVY"/>
<dbReference type="eggNOG" id="ENOG502QQCZ">
    <property type="taxonomic scope" value="Eukaryota"/>
</dbReference>
<dbReference type="Proteomes" id="UP000004995">
    <property type="component" value="Unassembled WGS sequence"/>
</dbReference>
<keyword evidence="4" id="KW-1185">Reference proteome</keyword>
<dbReference type="InterPro" id="IPR024788">
    <property type="entry name" value="Malectin-like_Carb-bd_dom"/>
</dbReference>
<dbReference type="Gene3D" id="1.10.510.10">
    <property type="entry name" value="Transferase(Phosphotransferase) domain 1"/>
    <property type="match status" value="1"/>
</dbReference>
<dbReference type="PANTHER" id="PTHR45631:SF6">
    <property type="entry name" value="OS09G0352000 PROTEIN"/>
    <property type="match status" value="1"/>
</dbReference>
<dbReference type="HOGENOM" id="CLU_695214_0_0_1"/>
<protein>
    <recommendedName>
        <fullName evidence="2">Protein kinase domain-containing protein</fullName>
    </recommendedName>
</protein>
<reference evidence="3" key="2">
    <citation type="submission" date="2018-08" db="UniProtKB">
        <authorList>
            <consortium name="EnsemblPlants"/>
        </authorList>
    </citation>
    <scope>IDENTIFICATION</scope>
    <source>
        <strain evidence="3">Yugu1</strain>
    </source>
</reference>
<dbReference type="EMBL" id="AGNK02001034">
    <property type="status" value="NOT_ANNOTATED_CDS"/>
    <property type="molecule type" value="Genomic_DNA"/>
</dbReference>
<organism evidence="3 4">
    <name type="scientific">Setaria italica</name>
    <name type="common">Foxtail millet</name>
    <name type="synonym">Panicum italicum</name>
    <dbReference type="NCBI Taxonomy" id="4555"/>
    <lineage>
        <taxon>Eukaryota</taxon>
        <taxon>Viridiplantae</taxon>
        <taxon>Streptophyta</taxon>
        <taxon>Embryophyta</taxon>
        <taxon>Tracheophyta</taxon>
        <taxon>Spermatophyta</taxon>
        <taxon>Magnoliopsida</taxon>
        <taxon>Liliopsida</taxon>
        <taxon>Poales</taxon>
        <taxon>Poaceae</taxon>
        <taxon>PACMAD clade</taxon>
        <taxon>Panicoideae</taxon>
        <taxon>Panicodae</taxon>
        <taxon>Paniceae</taxon>
        <taxon>Cenchrinae</taxon>
        <taxon>Setaria</taxon>
    </lineage>
</organism>
<dbReference type="InParanoid" id="K4A0C4"/>
<dbReference type="InterPro" id="IPR011009">
    <property type="entry name" value="Kinase-like_dom_sf"/>
</dbReference>
<dbReference type="SMART" id="SM00220">
    <property type="entry name" value="S_TKc"/>
    <property type="match status" value="1"/>
</dbReference>
<name>K4A0C4_SETIT</name>
<accession>K4A0C4</accession>
<sequence length="397" mass="43398">MGMASSRWVNESTARTIQPDTNFAVPSPILQTAVAATGNDTALTAITWQYRRSSSSFMTYLHFADFQDTQIRRFDINTNENQSGPTLKSYSPSYMAPSTVYTENYTSTDGNYNITLSASATSVLPPMINALEIYIRVPYESPTTLPEDFDAIMAIKIEYGVKKNWMGDPCFPTKYAWDGVKCSNTSGKNDAAEALNWRTRVHVVLEAAQGCNLPIVHRDVKTSNILMGQKLQAKIGDFGLSKTYLSDTQTHISATAAGTAGYMDPEYYLTGRLTESSDVYSFGVVLLEVATGMPPIVPGHGHIIQRVKQKIATGDIGSIADLQLGSAYDISSMWKVIDTAITCTADSAAQRPTMATVVIQLKESLALEESREKDSSIRASRGSDIEAMVSTFHPLAR</sequence>
<dbReference type="Gramene" id="KQL24227">
    <property type="protein sequence ID" value="KQL24227"/>
    <property type="gene ID" value="SETIT_032313mg"/>
</dbReference>
<reference evidence="4" key="1">
    <citation type="journal article" date="2012" name="Nat. Biotechnol.">
        <title>Reference genome sequence of the model plant Setaria.</title>
        <authorList>
            <person name="Bennetzen J.L."/>
            <person name="Schmutz J."/>
            <person name="Wang H."/>
            <person name="Percifield R."/>
            <person name="Hawkins J."/>
            <person name="Pontaroli A.C."/>
            <person name="Estep M."/>
            <person name="Feng L."/>
            <person name="Vaughn J.N."/>
            <person name="Grimwood J."/>
            <person name="Jenkins J."/>
            <person name="Barry K."/>
            <person name="Lindquist E."/>
            <person name="Hellsten U."/>
            <person name="Deshpande S."/>
            <person name="Wang X."/>
            <person name="Wu X."/>
            <person name="Mitros T."/>
            <person name="Triplett J."/>
            <person name="Yang X."/>
            <person name="Ye C.Y."/>
            <person name="Mauro-Herrera M."/>
            <person name="Wang L."/>
            <person name="Li P."/>
            <person name="Sharma M."/>
            <person name="Sharma R."/>
            <person name="Ronald P.C."/>
            <person name="Panaud O."/>
            <person name="Kellogg E.A."/>
            <person name="Brutnell T.P."/>
            <person name="Doust A.N."/>
            <person name="Tuskan G.A."/>
            <person name="Rokhsar D."/>
            <person name="Devos K.M."/>
        </authorList>
    </citation>
    <scope>NUCLEOTIDE SEQUENCE [LARGE SCALE GENOMIC DNA]</scope>
    <source>
        <strain evidence="4">cv. Yugu1</strain>
    </source>
</reference>
<dbReference type="EnsemblPlants" id="KQL24227">
    <property type="protein sequence ID" value="KQL24227"/>
    <property type="gene ID" value="SETIT_032313mg"/>
</dbReference>
<dbReference type="InterPro" id="IPR008271">
    <property type="entry name" value="Ser/Thr_kinase_AS"/>
</dbReference>
<evidence type="ECO:0000259" key="2">
    <source>
        <dbReference type="PROSITE" id="PS50011"/>
    </source>
</evidence>
<dbReference type="SUPFAM" id="SSF56112">
    <property type="entry name" value="Protein kinase-like (PK-like)"/>
    <property type="match status" value="1"/>
</dbReference>
<dbReference type="GO" id="GO:0016020">
    <property type="term" value="C:membrane"/>
    <property type="evidence" value="ECO:0007669"/>
    <property type="project" value="UniProtKB-SubCell"/>
</dbReference>
<dbReference type="Pfam" id="PF12819">
    <property type="entry name" value="Malectin_like"/>
    <property type="match status" value="1"/>
</dbReference>